<dbReference type="InterPro" id="IPR036397">
    <property type="entry name" value="RNaseH_sf"/>
</dbReference>
<dbReference type="GO" id="GO:0005634">
    <property type="term" value="C:nucleus"/>
    <property type="evidence" value="ECO:0007669"/>
    <property type="project" value="UniProtKB-SubCell"/>
</dbReference>
<feature type="compositionally biased region" description="Basic residues" evidence="10">
    <location>
        <begin position="325"/>
        <end position="339"/>
    </location>
</feature>
<evidence type="ECO:0000313" key="12">
    <source>
        <dbReference type="EMBL" id="KAH0557168.1"/>
    </source>
</evidence>
<evidence type="ECO:0000256" key="8">
    <source>
        <dbReference type="ARBA" id="ARBA00023242"/>
    </source>
</evidence>
<feature type="region of interest" description="Disordered" evidence="10">
    <location>
        <begin position="17"/>
        <end position="60"/>
    </location>
</feature>
<keyword evidence="13" id="KW-1185">Reference proteome</keyword>
<dbReference type="GO" id="GO:0000027">
    <property type="term" value="P:ribosomal large subunit assembly"/>
    <property type="evidence" value="ECO:0007669"/>
    <property type="project" value="TreeGrafter"/>
</dbReference>
<keyword evidence="4" id="KW-0698">rRNA processing</keyword>
<dbReference type="InterPro" id="IPR012337">
    <property type="entry name" value="RNaseH-like_sf"/>
</dbReference>
<dbReference type="AlphaFoldDB" id="A0A9P8LA05"/>
<feature type="region of interest" description="Disordered" evidence="10">
    <location>
        <begin position="298"/>
        <end position="339"/>
    </location>
</feature>
<feature type="domain" description="Exonuclease" evidence="11">
    <location>
        <begin position="118"/>
        <end position="281"/>
    </location>
</feature>
<dbReference type="EMBL" id="JAGHQM010000889">
    <property type="protein sequence ID" value="KAH0557168.1"/>
    <property type="molecule type" value="Genomic_DNA"/>
</dbReference>
<evidence type="ECO:0000256" key="9">
    <source>
        <dbReference type="ARBA" id="ARBA00025599"/>
    </source>
</evidence>
<dbReference type="CDD" id="cd06144">
    <property type="entry name" value="REX4_like"/>
    <property type="match status" value="1"/>
</dbReference>
<keyword evidence="6" id="KW-0378">Hydrolase</keyword>
<feature type="compositionally biased region" description="Basic and acidic residues" evidence="10">
    <location>
        <begin position="312"/>
        <end position="324"/>
    </location>
</feature>
<dbReference type="Pfam" id="PF00929">
    <property type="entry name" value="RNase_T"/>
    <property type="match status" value="1"/>
</dbReference>
<keyword evidence="7" id="KW-0269">Exonuclease</keyword>
<dbReference type="InterPro" id="IPR037431">
    <property type="entry name" value="REX4_DEDDh_dom"/>
</dbReference>
<evidence type="ECO:0000256" key="4">
    <source>
        <dbReference type="ARBA" id="ARBA00022552"/>
    </source>
</evidence>
<evidence type="ECO:0000256" key="7">
    <source>
        <dbReference type="ARBA" id="ARBA00022839"/>
    </source>
</evidence>
<keyword evidence="5" id="KW-0540">Nuclease</keyword>
<evidence type="ECO:0000313" key="13">
    <source>
        <dbReference type="Proteomes" id="UP000750711"/>
    </source>
</evidence>
<gene>
    <name evidence="12" type="ORF">GP486_005042</name>
</gene>
<dbReference type="InterPro" id="IPR013520">
    <property type="entry name" value="Ribonucl_H"/>
</dbReference>
<dbReference type="FunFam" id="3.30.420.10:FF:000007">
    <property type="entry name" value="Interferon-stimulated exonuclease gene 20"/>
    <property type="match status" value="1"/>
</dbReference>
<evidence type="ECO:0000256" key="2">
    <source>
        <dbReference type="ARBA" id="ARBA00010489"/>
    </source>
</evidence>
<dbReference type="PANTHER" id="PTHR12801">
    <property type="entry name" value="RNA EXONUCLEASE REXO1 / RECO3 FAMILY MEMBER-RELATED"/>
    <property type="match status" value="1"/>
</dbReference>
<comment type="similarity">
    <text evidence="2">Belongs to the REXO4 family.</text>
</comment>
<proteinExistence type="inferred from homology"/>
<comment type="subcellular location">
    <subcellularLocation>
        <location evidence="1">Nucleus</location>
    </subcellularLocation>
</comment>
<dbReference type="SMART" id="SM00479">
    <property type="entry name" value="EXOIII"/>
    <property type="match status" value="1"/>
</dbReference>
<keyword evidence="8" id="KW-0539">Nucleus</keyword>
<dbReference type="GO" id="GO:0008408">
    <property type="term" value="F:3'-5' exonuclease activity"/>
    <property type="evidence" value="ECO:0007669"/>
    <property type="project" value="InterPro"/>
</dbReference>
<feature type="compositionally biased region" description="Basic and acidic residues" evidence="10">
    <location>
        <begin position="51"/>
        <end position="60"/>
    </location>
</feature>
<evidence type="ECO:0000256" key="6">
    <source>
        <dbReference type="ARBA" id="ARBA00022801"/>
    </source>
</evidence>
<accession>A0A9P8LA05</accession>
<dbReference type="InterPro" id="IPR047021">
    <property type="entry name" value="REXO1/3/4-like"/>
</dbReference>
<organism evidence="12 13">
    <name type="scientific">Trichoglossum hirsutum</name>
    <dbReference type="NCBI Taxonomy" id="265104"/>
    <lineage>
        <taxon>Eukaryota</taxon>
        <taxon>Fungi</taxon>
        <taxon>Dikarya</taxon>
        <taxon>Ascomycota</taxon>
        <taxon>Pezizomycotina</taxon>
        <taxon>Geoglossomycetes</taxon>
        <taxon>Geoglossales</taxon>
        <taxon>Geoglossaceae</taxon>
        <taxon>Trichoglossum</taxon>
    </lineage>
</organism>
<protein>
    <recommendedName>
        <fullName evidence="3">RNA exonuclease 4</fullName>
    </recommendedName>
</protein>
<dbReference type="GO" id="GO:0003676">
    <property type="term" value="F:nucleic acid binding"/>
    <property type="evidence" value="ECO:0007669"/>
    <property type="project" value="InterPro"/>
</dbReference>
<comment type="function">
    <text evidence="9">Exoribonuclease involved in ribosome biosynthesis. Involved in the processing of ITS1, the internal transcribed spacer localized between the 18S and 5.8S rRNAs.</text>
</comment>
<evidence type="ECO:0000256" key="3">
    <source>
        <dbReference type="ARBA" id="ARBA00016937"/>
    </source>
</evidence>
<evidence type="ECO:0000256" key="5">
    <source>
        <dbReference type="ARBA" id="ARBA00022722"/>
    </source>
</evidence>
<sequence length="339" mass="37785">MDLKSLSGNWKRLQQQLAENESKLPKNKASRVAEDVSSSTRKRKRLTTSKDSQDMSKRTQHRPIDLELWAVQNDISTTDLRDAYGILPKGSSSISAGILATGQDEINKGLSPAVEVGKYIAIDCEMVGVGRPPPNDTNALARVSLVNYHGIQIYDSFVRPQEVVTDWRTAISGISPRHMATARDFMTVQADVALLLKGRVLVGHAVRNDLDALKLSHPRRDTRDTARYEGFRRLSAGRTPGLKKLAKEVLGMEIQRGEHSSVEDSRTTMLLFRRVKGLLEAEHAKKFPGSIGHAVARSQAQTMVTSGSGGEQEEKVDEKNTIPKDRRKKKKKKKKRTKR</sequence>
<dbReference type="SUPFAM" id="SSF53098">
    <property type="entry name" value="Ribonuclease H-like"/>
    <property type="match status" value="1"/>
</dbReference>
<comment type="caution">
    <text evidence="12">The sequence shown here is derived from an EMBL/GenBank/DDBJ whole genome shotgun (WGS) entry which is preliminary data.</text>
</comment>
<evidence type="ECO:0000259" key="11">
    <source>
        <dbReference type="SMART" id="SM00479"/>
    </source>
</evidence>
<dbReference type="Gene3D" id="3.30.420.10">
    <property type="entry name" value="Ribonuclease H-like superfamily/Ribonuclease H"/>
    <property type="match status" value="1"/>
</dbReference>
<dbReference type="PANTHER" id="PTHR12801:SF45">
    <property type="entry name" value="RNA EXONUCLEASE 4"/>
    <property type="match status" value="1"/>
</dbReference>
<reference evidence="12" key="1">
    <citation type="submission" date="2021-03" db="EMBL/GenBank/DDBJ databases">
        <title>Comparative genomics and phylogenomic investigation of the class Geoglossomycetes provide insights into ecological specialization and systematics.</title>
        <authorList>
            <person name="Melie T."/>
            <person name="Pirro S."/>
            <person name="Miller A.N."/>
            <person name="Quandt A."/>
        </authorList>
    </citation>
    <scope>NUCLEOTIDE SEQUENCE</scope>
    <source>
        <strain evidence="12">CAQ_001_2017</strain>
    </source>
</reference>
<evidence type="ECO:0000256" key="10">
    <source>
        <dbReference type="SAM" id="MobiDB-lite"/>
    </source>
</evidence>
<dbReference type="Proteomes" id="UP000750711">
    <property type="component" value="Unassembled WGS sequence"/>
</dbReference>
<dbReference type="GO" id="GO:0006364">
    <property type="term" value="P:rRNA processing"/>
    <property type="evidence" value="ECO:0007669"/>
    <property type="project" value="UniProtKB-KW"/>
</dbReference>
<name>A0A9P8LA05_9PEZI</name>
<evidence type="ECO:0000256" key="1">
    <source>
        <dbReference type="ARBA" id="ARBA00004123"/>
    </source>
</evidence>